<evidence type="ECO:0000259" key="5">
    <source>
        <dbReference type="PROSITE" id="PS50977"/>
    </source>
</evidence>
<evidence type="ECO:0000313" key="6">
    <source>
        <dbReference type="EMBL" id="AUM74503.1"/>
    </source>
</evidence>
<gene>
    <name evidence="6" type="ORF">CYR75_09635</name>
</gene>
<dbReference type="Gene3D" id="1.10.357.10">
    <property type="entry name" value="Tetracycline Repressor, domain 2"/>
    <property type="match status" value="1"/>
</dbReference>
<evidence type="ECO:0000256" key="3">
    <source>
        <dbReference type="ARBA" id="ARBA00023163"/>
    </source>
</evidence>
<dbReference type="Pfam" id="PF00440">
    <property type="entry name" value="TetR_N"/>
    <property type="match status" value="1"/>
</dbReference>
<dbReference type="PROSITE" id="PS50977">
    <property type="entry name" value="HTH_TETR_2"/>
    <property type="match status" value="1"/>
</dbReference>
<proteinExistence type="predicted"/>
<dbReference type="InterPro" id="IPR001647">
    <property type="entry name" value="HTH_TetR"/>
</dbReference>
<dbReference type="GO" id="GO:0003700">
    <property type="term" value="F:DNA-binding transcription factor activity"/>
    <property type="evidence" value="ECO:0007669"/>
    <property type="project" value="TreeGrafter"/>
</dbReference>
<dbReference type="PROSITE" id="PS01081">
    <property type="entry name" value="HTH_TETR_1"/>
    <property type="match status" value="1"/>
</dbReference>
<dbReference type="InterPro" id="IPR009057">
    <property type="entry name" value="Homeodomain-like_sf"/>
</dbReference>
<evidence type="ECO:0000256" key="2">
    <source>
        <dbReference type="ARBA" id="ARBA00023125"/>
    </source>
</evidence>
<dbReference type="PANTHER" id="PTHR30055">
    <property type="entry name" value="HTH-TYPE TRANSCRIPTIONAL REGULATOR RUTR"/>
    <property type="match status" value="1"/>
</dbReference>
<dbReference type="KEGG" id="paru:CYR75_09635"/>
<dbReference type="InterPro" id="IPR039536">
    <property type="entry name" value="TetR_C_Proteobacteria"/>
</dbReference>
<keyword evidence="2 4" id="KW-0238">DNA-binding</keyword>
<dbReference type="SUPFAM" id="SSF48498">
    <property type="entry name" value="Tetracyclin repressor-like, C-terminal domain"/>
    <property type="match status" value="1"/>
</dbReference>
<feature type="DNA-binding region" description="H-T-H motif" evidence="4">
    <location>
        <begin position="34"/>
        <end position="53"/>
    </location>
</feature>
<accession>A0A2K9MFW2</accession>
<name>A0A2K9MFW2_9RHOB</name>
<dbReference type="GO" id="GO:0000976">
    <property type="term" value="F:transcription cis-regulatory region binding"/>
    <property type="evidence" value="ECO:0007669"/>
    <property type="project" value="TreeGrafter"/>
</dbReference>
<sequence>MFKEYRPAVTGRKVDKVLRGARDVFLRDGYHGASVDEIAREAAVSKATLYSYFPDKAQLFEAVFREMMGGAIWELDRLITADLPIDEVLRFTGHLIASQYLSEAGHRALRLAIAEAPRFPVLGEAFYESSSVRLHRLFQSQFRIWQQEGMLRNDLDDLTLAADCFILLCAARLRDKVLLVGRMHVDDGLIHRTVENAVQVFLRAYGTPDAIALLDAPPQKARA</sequence>
<organism evidence="6 7">
    <name type="scientific">Paracoccus jeotgali</name>
    <dbReference type="NCBI Taxonomy" id="2065379"/>
    <lineage>
        <taxon>Bacteria</taxon>
        <taxon>Pseudomonadati</taxon>
        <taxon>Pseudomonadota</taxon>
        <taxon>Alphaproteobacteria</taxon>
        <taxon>Rhodobacterales</taxon>
        <taxon>Paracoccaceae</taxon>
        <taxon>Paracoccus</taxon>
    </lineage>
</organism>
<evidence type="ECO:0000256" key="4">
    <source>
        <dbReference type="PROSITE-ProRule" id="PRU00335"/>
    </source>
</evidence>
<dbReference type="Proteomes" id="UP000234882">
    <property type="component" value="Chromosome"/>
</dbReference>
<dbReference type="InterPro" id="IPR050109">
    <property type="entry name" value="HTH-type_TetR-like_transc_reg"/>
</dbReference>
<dbReference type="SUPFAM" id="SSF46689">
    <property type="entry name" value="Homeodomain-like"/>
    <property type="match status" value="1"/>
</dbReference>
<dbReference type="EMBL" id="CP025583">
    <property type="protein sequence ID" value="AUM74503.1"/>
    <property type="molecule type" value="Genomic_DNA"/>
</dbReference>
<feature type="domain" description="HTH tetR-type" evidence="5">
    <location>
        <begin position="11"/>
        <end position="71"/>
    </location>
</feature>
<keyword evidence="3" id="KW-0804">Transcription</keyword>
<dbReference type="Pfam" id="PF14246">
    <property type="entry name" value="TetR_C_7"/>
    <property type="match status" value="1"/>
</dbReference>
<protein>
    <submittedName>
        <fullName evidence="6">TetR/AcrR family transcriptional regulator</fullName>
    </submittedName>
</protein>
<reference evidence="7" key="1">
    <citation type="submission" date="2017-12" db="EMBL/GenBank/DDBJ databases">
        <title>Genomic analysis of Paracoccus sp. CBA4604.</title>
        <authorList>
            <person name="Roh S.W."/>
            <person name="Kim J.Y."/>
            <person name="Kim J.S."/>
        </authorList>
    </citation>
    <scope>NUCLEOTIDE SEQUENCE [LARGE SCALE GENOMIC DNA]</scope>
    <source>
        <strain evidence="7">CBA4604</strain>
    </source>
</reference>
<evidence type="ECO:0000256" key="1">
    <source>
        <dbReference type="ARBA" id="ARBA00023015"/>
    </source>
</evidence>
<keyword evidence="7" id="KW-1185">Reference proteome</keyword>
<dbReference type="InterPro" id="IPR036271">
    <property type="entry name" value="Tet_transcr_reg_TetR-rel_C_sf"/>
</dbReference>
<dbReference type="RefSeq" id="WP_101499849.1">
    <property type="nucleotide sequence ID" value="NZ_CP025583.1"/>
</dbReference>
<evidence type="ECO:0000313" key="7">
    <source>
        <dbReference type="Proteomes" id="UP000234882"/>
    </source>
</evidence>
<dbReference type="FunFam" id="1.10.10.60:FF:000141">
    <property type="entry name" value="TetR family transcriptional regulator"/>
    <property type="match status" value="1"/>
</dbReference>
<dbReference type="OrthoDB" id="9816431at2"/>
<dbReference type="AlphaFoldDB" id="A0A2K9MFW2"/>
<dbReference type="PRINTS" id="PR00455">
    <property type="entry name" value="HTHTETR"/>
</dbReference>
<dbReference type="InterPro" id="IPR023772">
    <property type="entry name" value="DNA-bd_HTH_TetR-type_CS"/>
</dbReference>
<dbReference type="PANTHER" id="PTHR30055:SF234">
    <property type="entry name" value="HTH-TYPE TRANSCRIPTIONAL REGULATOR BETI"/>
    <property type="match status" value="1"/>
</dbReference>
<keyword evidence="1" id="KW-0805">Transcription regulation</keyword>